<protein>
    <submittedName>
        <fullName evidence="2">Uncharacterized protein</fullName>
    </submittedName>
</protein>
<accession>A0A4Z2HS67</accession>
<evidence type="ECO:0000313" key="3">
    <source>
        <dbReference type="Proteomes" id="UP000314294"/>
    </source>
</evidence>
<dbReference type="EMBL" id="SRLO01000186">
    <property type="protein sequence ID" value="TNN68689.1"/>
    <property type="molecule type" value="Genomic_DNA"/>
</dbReference>
<dbReference type="PANTHER" id="PTHR31191:SF4">
    <property type="entry name" value="CENTROSOMAL PROTEIN OF 126 KDA"/>
    <property type="match status" value="1"/>
</dbReference>
<dbReference type="GO" id="GO:0005813">
    <property type="term" value="C:centrosome"/>
    <property type="evidence" value="ECO:0007669"/>
    <property type="project" value="InterPro"/>
</dbReference>
<dbReference type="InterPro" id="IPR028257">
    <property type="entry name" value="CEP126"/>
</dbReference>
<gene>
    <name evidence="2" type="ORF">EYF80_021098</name>
</gene>
<feature type="compositionally biased region" description="Low complexity" evidence="1">
    <location>
        <begin position="40"/>
        <end position="55"/>
    </location>
</feature>
<keyword evidence="3" id="KW-1185">Reference proteome</keyword>
<dbReference type="GO" id="GO:0007052">
    <property type="term" value="P:mitotic spindle organization"/>
    <property type="evidence" value="ECO:0007669"/>
    <property type="project" value="InterPro"/>
</dbReference>
<feature type="region of interest" description="Disordered" evidence="1">
    <location>
        <begin position="101"/>
        <end position="126"/>
    </location>
</feature>
<reference evidence="2 3" key="1">
    <citation type="submission" date="2019-03" db="EMBL/GenBank/DDBJ databases">
        <title>First draft genome of Liparis tanakae, snailfish: a comprehensive survey of snailfish specific genes.</title>
        <authorList>
            <person name="Kim W."/>
            <person name="Song I."/>
            <person name="Jeong J.-H."/>
            <person name="Kim D."/>
            <person name="Kim S."/>
            <person name="Ryu S."/>
            <person name="Song J.Y."/>
            <person name="Lee S.K."/>
        </authorList>
    </citation>
    <scope>NUCLEOTIDE SEQUENCE [LARGE SCALE GENOMIC DNA]</scope>
    <source>
        <tissue evidence="2">Muscle</tissue>
    </source>
</reference>
<name>A0A4Z2HS67_9TELE</name>
<evidence type="ECO:0000313" key="2">
    <source>
        <dbReference type="EMBL" id="TNN68689.1"/>
    </source>
</evidence>
<dbReference type="PANTHER" id="PTHR31191">
    <property type="entry name" value="CENTROSOMAL PROTEIN CEP126"/>
    <property type="match status" value="1"/>
</dbReference>
<organism evidence="2 3">
    <name type="scientific">Liparis tanakae</name>
    <name type="common">Tanaka's snailfish</name>
    <dbReference type="NCBI Taxonomy" id="230148"/>
    <lineage>
        <taxon>Eukaryota</taxon>
        <taxon>Metazoa</taxon>
        <taxon>Chordata</taxon>
        <taxon>Craniata</taxon>
        <taxon>Vertebrata</taxon>
        <taxon>Euteleostomi</taxon>
        <taxon>Actinopterygii</taxon>
        <taxon>Neopterygii</taxon>
        <taxon>Teleostei</taxon>
        <taxon>Neoteleostei</taxon>
        <taxon>Acanthomorphata</taxon>
        <taxon>Eupercaria</taxon>
        <taxon>Perciformes</taxon>
        <taxon>Cottioidei</taxon>
        <taxon>Cottales</taxon>
        <taxon>Liparidae</taxon>
        <taxon>Liparis</taxon>
    </lineage>
</organism>
<comment type="caution">
    <text evidence="2">The sequence shown here is derived from an EMBL/GenBank/DDBJ whole genome shotgun (WGS) entry which is preliminary data.</text>
</comment>
<dbReference type="AlphaFoldDB" id="A0A4Z2HS67"/>
<dbReference type="GO" id="GO:0031122">
    <property type="term" value="P:cytoplasmic microtubule organization"/>
    <property type="evidence" value="ECO:0007669"/>
    <property type="project" value="InterPro"/>
</dbReference>
<dbReference type="GO" id="GO:0097546">
    <property type="term" value="C:ciliary base"/>
    <property type="evidence" value="ECO:0007669"/>
    <property type="project" value="InterPro"/>
</dbReference>
<dbReference type="Proteomes" id="UP000314294">
    <property type="component" value="Unassembled WGS sequence"/>
</dbReference>
<sequence length="126" mass="13561">MAFPYEGVASAAQLHLAGGRAGGLLGEADIVAAVETAQTQRPGAAQQHGQQRGGPTAISLEEQKILLSLDRLDHQLYRVRAHVGADTGSRGLVLTEAPSMREVKVTSHHKHRASSANNRTRYQKKF</sequence>
<evidence type="ECO:0000256" key="1">
    <source>
        <dbReference type="SAM" id="MobiDB-lite"/>
    </source>
</evidence>
<feature type="region of interest" description="Disordered" evidence="1">
    <location>
        <begin position="38"/>
        <end position="57"/>
    </location>
</feature>
<dbReference type="GO" id="GO:0030496">
    <property type="term" value="C:midbody"/>
    <property type="evidence" value="ECO:0007669"/>
    <property type="project" value="TreeGrafter"/>
</dbReference>
<proteinExistence type="predicted"/>
<dbReference type="GO" id="GO:1905515">
    <property type="term" value="P:non-motile cilium assembly"/>
    <property type="evidence" value="ECO:0007669"/>
    <property type="project" value="InterPro"/>
</dbReference>